<accession>A0A1H9U2Z9</accession>
<evidence type="ECO:0000313" key="3">
    <source>
        <dbReference type="Proteomes" id="UP000198948"/>
    </source>
</evidence>
<keyword evidence="1" id="KW-0472">Membrane</keyword>
<reference evidence="2 3" key="1">
    <citation type="submission" date="2016-10" db="EMBL/GenBank/DDBJ databases">
        <authorList>
            <person name="de Groot N.N."/>
        </authorList>
    </citation>
    <scope>NUCLEOTIDE SEQUENCE [LARGE SCALE GENOMIC DNA]</scope>
    <source>
        <strain evidence="2 3">DSM 13760</strain>
    </source>
</reference>
<name>A0A1H9U2Z9_9LACT</name>
<sequence>MQNEFYMTAIISIGLIILGILIRHEKLLTLISGYQHKEKKELDKEERPVIARLVGTGCIFIGVLLFIFGMILQVK</sequence>
<keyword evidence="3" id="KW-1185">Reference proteome</keyword>
<dbReference type="AlphaFoldDB" id="A0A1H9U2Z9"/>
<feature type="transmembrane region" description="Helical" evidence="1">
    <location>
        <begin position="49"/>
        <end position="72"/>
    </location>
</feature>
<dbReference type="InterPro" id="IPR017259">
    <property type="entry name" value="UCP037672"/>
</dbReference>
<dbReference type="EMBL" id="FOHA01000020">
    <property type="protein sequence ID" value="SES03463.1"/>
    <property type="molecule type" value="Genomic_DNA"/>
</dbReference>
<keyword evidence="1" id="KW-0812">Transmembrane</keyword>
<gene>
    <name evidence="2" type="ORF">SAMN04488559_12020</name>
</gene>
<organism evidence="2 3">
    <name type="scientific">Isobaculum melis</name>
    <dbReference type="NCBI Taxonomy" id="142588"/>
    <lineage>
        <taxon>Bacteria</taxon>
        <taxon>Bacillati</taxon>
        <taxon>Bacillota</taxon>
        <taxon>Bacilli</taxon>
        <taxon>Lactobacillales</taxon>
        <taxon>Carnobacteriaceae</taxon>
        <taxon>Isobaculum</taxon>
    </lineage>
</organism>
<protein>
    <submittedName>
        <fullName evidence="2">Uncharacterized protein</fullName>
    </submittedName>
</protein>
<dbReference type="RefSeq" id="WP_092653655.1">
    <property type="nucleotide sequence ID" value="NZ_FOHA01000020.1"/>
</dbReference>
<proteinExistence type="predicted"/>
<evidence type="ECO:0000256" key="1">
    <source>
        <dbReference type="SAM" id="Phobius"/>
    </source>
</evidence>
<dbReference type="STRING" id="142588.SAMN04488559_12020"/>
<dbReference type="Proteomes" id="UP000198948">
    <property type="component" value="Unassembled WGS sequence"/>
</dbReference>
<evidence type="ECO:0000313" key="2">
    <source>
        <dbReference type="EMBL" id="SES03463.1"/>
    </source>
</evidence>
<feature type="transmembrane region" description="Helical" evidence="1">
    <location>
        <begin position="6"/>
        <end position="22"/>
    </location>
</feature>
<dbReference type="Pfam" id="PF12650">
    <property type="entry name" value="DUF3784"/>
    <property type="match status" value="1"/>
</dbReference>
<keyword evidence="1" id="KW-1133">Transmembrane helix</keyword>